<evidence type="ECO:0000313" key="1">
    <source>
        <dbReference type="EMBL" id="MCI62040.1"/>
    </source>
</evidence>
<dbReference type="EMBL" id="LXQA010611626">
    <property type="protein sequence ID" value="MCI62040.1"/>
    <property type="molecule type" value="Genomic_DNA"/>
</dbReference>
<evidence type="ECO:0000313" key="2">
    <source>
        <dbReference type="Proteomes" id="UP000265520"/>
    </source>
</evidence>
<dbReference type="Proteomes" id="UP000265520">
    <property type="component" value="Unassembled WGS sequence"/>
</dbReference>
<sequence>MQDFQGKTLDAEQHIEKWGSSHVKAGIVRSMPPGLF</sequence>
<dbReference type="AlphaFoldDB" id="A0A392TPF0"/>
<organism evidence="1 2">
    <name type="scientific">Trifolium medium</name>
    <dbReference type="NCBI Taxonomy" id="97028"/>
    <lineage>
        <taxon>Eukaryota</taxon>
        <taxon>Viridiplantae</taxon>
        <taxon>Streptophyta</taxon>
        <taxon>Embryophyta</taxon>
        <taxon>Tracheophyta</taxon>
        <taxon>Spermatophyta</taxon>
        <taxon>Magnoliopsida</taxon>
        <taxon>eudicotyledons</taxon>
        <taxon>Gunneridae</taxon>
        <taxon>Pentapetalae</taxon>
        <taxon>rosids</taxon>
        <taxon>fabids</taxon>
        <taxon>Fabales</taxon>
        <taxon>Fabaceae</taxon>
        <taxon>Papilionoideae</taxon>
        <taxon>50 kb inversion clade</taxon>
        <taxon>NPAAA clade</taxon>
        <taxon>Hologalegina</taxon>
        <taxon>IRL clade</taxon>
        <taxon>Trifolieae</taxon>
        <taxon>Trifolium</taxon>
    </lineage>
</organism>
<reference evidence="1 2" key="1">
    <citation type="journal article" date="2018" name="Front. Plant Sci.">
        <title>Red Clover (Trifolium pratense) and Zigzag Clover (T. medium) - A Picture of Genomic Similarities and Differences.</title>
        <authorList>
            <person name="Dluhosova J."/>
            <person name="Istvanek J."/>
            <person name="Nedelnik J."/>
            <person name="Repkova J."/>
        </authorList>
    </citation>
    <scope>NUCLEOTIDE SEQUENCE [LARGE SCALE GENOMIC DNA]</scope>
    <source>
        <strain evidence="2">cv. 10/8</strain>
        <tissue evidence="1">Leaf</tissue>
    </source>
</reference>
<proteinExistence type="predicted"/>
<keyword evidence="2" id="KW-1185">Reference proteome</keyword>
<protein>
    <submittedName>
        <fullName evidence="1">Uncharacterized protein</fullName>
    </submittedName>
</protein>
<name>A0A392TPF0_9FABA</name>
<accession>A0A392TPF0</accession>
<comment type="caution">
    <text evidence="1">The sequence shown here is derived from an EMBL/GenBank/DDBJ whole genome shotgun (WGS) entry which is preliminary data.</text>
</comment>